<proteinExistence type="predicted"/>
<feature type="region of interest" description="Disordered" evidence="1">
    <location>
        <begin position="1"/>
        <end position="23"/>
    </location>
</feature>
<evidence type="ECO:0000256" key="1">
    <source>
        <dbReference type="SAM" id="MobiDB-lite"/>
    </source>
</evidence>
<organism evidence="2 3">
    <name type="scientific">Pyrenophora tritici-repentis (strain Pt-1C-BFP)</name>
    <name type="common">Wheat tan spot fungus</name>
    <name type="synonym">Drechslera tritici-repentis</name>
    <dbReference type="NCBI Taxonomy" id="426418"/>
    <lineage>
        <taxon>Eukaryota</taxon>
        <taxon>Fungi</taxon>
        <taxon>Dikarya</taxon>
        <taxon>Ascomycota</taxon>
        <taxon>Pezizomycotina</taxon>
        <taxon>Dothideomycetes</taxon>
        <taxon>Pleosporomycetidae</taxon>
        <taxon>Pleosporales</taxon>
        <taxon>Pleosporineae</taxon>
        <taxon>Pleosporaceae</taxon>
        <taxon>Pyrenophora</taxon>
    </lineage>
</organism>
<dbReference type="Proteomes" id="UP000001471">
    <property type="component" value="Unassembled WGS sequence"/>
</dbReference>
<dbReference type="HOGENOM" id="CLU_980536_0_0_1"/>
<evidence type="ECO:0000313" key="2">
    <source>
        <dbReference type="EMBL" id="EDU49938.1"/>
    </source>
</evidence>
<dbReference type="GeneID" id="6345290"/>
<reference evidence="3" key="1">
    <citation type="journal article" date="2013" name="G3 (Bethesda)">
        <title>Comparative genomics of a plant-pathogenic fungus, Pyrenophora tritici-repentis, reveals transduplication and the impact of repeat elements on pathogenicity and population divergence.</title>
        <authorList>
            <person name="Manning V.A."/>
            <person name="Pandelova I."/>
            <person name="Dhillon B."/>
            <person name="Wilhelm L.J."/>
            <person name="Goodwin S.B."/>
            <person name="Berlin A.M."/>
            <person name="Figueroa M."/>
            <person name="Freitag M."/>
            <person name="Hane J.K."/>
            <person name="Henrissat B."/>
            <person name="Holman W.H."/>
            <person name="Kodira C.D."/>
            <person name="Martin J."/>
            <person name="Oliver R.P."/>
            <person name="Robbertse B."/>
            <person name="Schackwitz W."/>
            <person name="Schwartz D.C."/>
            <person name="Spatafora J.W."/>
            <person name="Turgeon B.G."/>
            <person name="Yandava C."/>
            <person name="Young S."/>
            <person name="Zhou S."/>
            <person name="Zeng Q."/>
            <person name="Grigoriev I.V."/>
            <person name="Ma L.-J."/>
            <person name="Ciuffetti L.M."/>
        </authorList>
    </citation>
    <scope>NUCLEOTIDE SEQUENCE [LARGE SCALE GENOMIC DNA]</scope>
    <source>
        <strain evidence="3">Pt-1C-BFP</strain>
    </source>
</reference>
<dbReference type="InParanoid" id="B2WBK6"/>
<protein>
    <submittedName>
        <fullName evidence="2">Uncharacterized protein</fullName>
    </submittedName>
</protein>
<evidence type="ECO:0000313" key="3">
    <source>
        <dbReference type="Proteomes" id="UP000001471"/>
    </source>
</evidence>
<sequence length="284" mass="31897">MADMPISYPPGRPKPTSAFLPPHDSTRYVPDRVSSLAAWLASRRKDVSRKDLKGMDLNCMLCEYPMCDYWTRVKTSDLLAADTTPSSNRPSPLIYPEIPHTCCTLVQYCEHAVRIDSHGCGHYVGYRCLRNWIIAGFNWCRFCGAEWFLKEPSRTRRRAALKESLPIDFCMNLEATVIESEDDQKPGRNDGAVGRGMWKNIYTREMARLAMAGYTVDTKSSKKQVLKMDPTFFHAQGRLRDEDQDSLGGVPATKGAESGGRAVLAVVMTADSHSSRHGSQAIYY</sequence>
<dbReference type="KEGG" id="ptrr:6345290"/>
<gene>
    <name evidence="2" type="ORF">PTRG_07019</name>
</gene>
<dbReference type="EMBL" id="DS231621">
    <property type="protein sequence ID" value="EDU49938.1"/>
    <property type="molecule type" value="Genomic_DNA"/>
</dbReference>
<dbReference type="AlphaFoldDB" id="B2WBK6"/>
<name>B2WBK6_PYRTR</name>
<accession>B2WBK6</accession>